<proteinExistence type="predicted"/>
<feature type="non-terminal residue" evidence="1">
    <location>
        <position position="106"/>
    </location>
</feature>
<keyword evidence="2" id="KW-1185">Reference proteome</keyword>
<dbReference type="AlphaFoldDB" id="K0T5U5"/>
<evidence type="ECO:0000313" key="1">
    <source>
        <dbReference type="EMBL" id="EJK68661.1"/>
    </source>
</evidence>
<dbReference type="Proteomes" id="UP000266841">
    <property type="component" value="Unassembled WGS sequence"/>
</dbReference>
<dbReference type="EMBL" id="AGNL01011015">
    <property type="protein sequence ID" value="EJK68661.1"/>
    <property type="molecule type" value="Genomic_DNA"/>
</dbReference>
<accession>K0T5U5</accession>
<sequence length="106" mass="11859">MIKIEMPFFGLDDGRRGGDHLADVGRGRRSTVDGLRHLAVVGRRGLEHRRKYGVTNERKTQGLYWGGPEQRLPTISNWRFDENGGTVSGTVANLWACDAHPKELST</sequence>
<gene>
    <name evidence="1" type="ORF">THAOC_10140</name>
</gene>
<comment type="caution">
    <text evidence="1">The sequence shown here is derived from an EMBL/GenBank/DDBJ whole genome shotgun (WGS) entry which is preliminary data.</text>
</comment>
<reference evidence="1 2" key="1">
    <citation type="journal article" date="2012" name="Genome Biol.">
        <title>Genome and low-iron response of an oceanic diatom adapted to chronic iron limitation.</title>
        <authorList>
            <person name="Lommer M."/>
            <person name="Specht M."/>
            <person name="Roy A.S."/>
            <person name="Kraemer L."/>
            <person name="Andreson R."/>
            <person name="Gutowska M.A."/>
            <person name="Wolf J."/>
            <person name="Bergner S.V."/>
            <person name="Schilhabel M.B."/>
            <person name="Klostermeier U.C."/>
            <person name="Beiko R.G."/>
            <person name="Rosenstiel P."/>
            <person name="Hippler M."/>
            <person name="Laroche J."/>
        </authorList>
    </citation>
    <scope>NUCLEOTIDE SEQUENCE [LARGE SCALE GENOMIC DNA]</scope>
    <source>
        <strain evidence="1 2">CCMP1005</strain>
    </source>
</reference>
<name>K0T5U5_THAOC</name>
<organism evidence="1 2">
    <name type="scientific">Thalassiosira oceanica</name>
    <name type="common">Marine diatom</name>
    <dbReference type="NCBI Taxonomy" id="159749"/>
    <lineage>
        <taxon>Eukaryota</taxon>
        <taxon>Sar</taxon>
        <taxon>Stramenopiles</taxon>
        <taxon>Ochrophyta</taxon>
        <taxon>Bacillariophyta</taxon>
        <taxon>Coscinodiscophyceae</taxon>
        <taxon>Thalassiosirophycidae</taxon>
        <taxon>Thalassiosirales</taxon>
        <taxon>Thalassiosiraceae</taxon>
        <taxon>Thalassiosira</taxon>
    </lineage>
</organism>
<protein>
    <submittedName>
        <fullName evidence="1">Uncharacterized protein</fullName>
    </submittedName>
</protein>
<evidence type="ECO:0000313" key="2">
    <source>
        <dbReference type="Proteomes" id="UP000266841"/>
    </source>
</evidence>